<keyword evidence="6 8" id="KW-0460">Magnesium</keyword>
<evidence type="ECO:0000256" key="6">
    <source>
        <dbReference type="ARBA" id="ARBA00022842"/>
    </source>
</evidence>
<evidence type="ECO:0000256" key="3">
    <source>
        <dbReference type="ARBA" id="ARBA00022722"/>
    </source>
</evidence>
<dbReference type="GO" id="GO:0000287">
    <property type="term" value="F:magnesium ion binding"/>
    <property type="evidence" value="ECO:0007669"/>
    <property type="project" value="UniProtKB-UniRule"/>
</dbReference>
<keyword evidence="3 8" id="KW-0540">Nuclease</keyword>
<keyword evidence="12" id="KW-1185">Reference proteome</keyword>
<feature type="binding site" evidence="8">
    <location>
        <position position="5"/>
    </location>
    <ligand>
        <name>Mg(2+)</name>
        <dbReference type="ChEBI" id="CHEBI:18420"/>
    </ligand>
</feature>
<evidence type="ECO:0000313" key="13">
    <source>
        <dbReference type="Proteomes" id="UP000238296"/>
    </source>
</evidence>
<accession>A0A1S1NQE8</accession>
<dbReference type="InterPro" id="IPR002716">
    <property type="entry name" value="PIN_dom"/>
</dbReference>
<keyword evidence="8" id="KW-0800">Toxin</keyword>
<comment type="caution">
    <text evidence="10">The sequence shown here is derived from an EMBL/GenBank/DDBJ whole genome shotgun (WGS) entry which is preliminary data.</text>
</comment>
<dbReference type="GO" id="GO:0090729">
    <property type="term" value="F:toxin activity"/>
    <property type="evidence" value="ECO:0007669"/>
    <property type="project" value="UniProtKB-KW"/>
</dbReference>
<dbReference type="Pfam" id="PF01850">
    <property type="entry name" value="PIN"/>
    <property type="match status" value="1"/>
</dbReference>
<dbReference type="Gene3D" id="3.40.50.1010">
    <property type="entry name" value="5'-nuclease"/>
    <property type="match status" value="1"/>
</dbReference>
<protein>
    <recommendedName>
        <fullName evidence="8">Ribonuclease VapC</fullName>
        <shortName evidence="8">RNase VapC</shortName>
        <ecNumber evidence="8">3.1.-.-</ecNumber>
    </recommendedName>
    <alternativeName>
        <fullName evidence="8">Toxin VapC</fullName>
    </alternativeName>
</protein>
<dbReference type="HAMAP" id="MF_00265">
    <property type="entry name" value="VapC_Nob1"/>
    <property type="match status" value="1"/>
</dbReference>
<dbReference type="GO" id="GO:0004540">
    <property type="term" value="F:RNA nuclease activity"/>
    <property type="evidence" value="ECO:0007669"/>
    <property type="project" value="InterPro"/>
</dbReference>
<dbReference type="InterPro" id="IPR029060">
    <property type="entry name" value="PIN-like_dom_sf"/>
</dbReference>
<dbReference type="Proteomes" id="UP000238296">
    <property type="component" value="Unassembled WGS sequence"/>
</dbReference>
<keyword evidence="5 8" id="KW-0378">Hydrolase</keyword>
<dbReference type="GO" id="GO:0016787">
    <property type="term" value="F:hydrolase activity"/>
    <property type="evidence" value="ECO:0007669"/>
    <property type="project" value="UniProtKB-KW"/>
</dbReference>
<proteinExistence type="inferred from homology"/>
<name>A0A1S1NQE8_9MYCO</name>
<dbReference type="SUPFAM" id="SSF88723">
    <property type="entry name" value="PIN domain-like"/>
    <property type="match status" value="1"/>
</dbReference>
<dbReference type="RefSeq" id="WP_071019979.1">
    <property type="nucleotide sequence ID" value="NZ_MLQM01000003.1"/>
</dbReference>
<feature type="domain" description="PIN" evidence="9">
    <location>
        <begin position="2"/>
        <end position="122"/>
    </location>
</feature>
<dbReference type="CDD" id="cd18731">
    <property type="entry name" value="PIN_NgFitB-like"/>
    <property type="match status" value="1"/>
</dbReference>
<dbReference type="AlphaFoldDB" id="A0A1S1NQE8"/>
<evidence type="ECO:0000259" key="9">
    <source>
        <dbReference type="Pfam" id="PF01850"/>
    </source>
</evidence>
<dbReference type="EC" id="3.1.-.-" evidence="8"/>
<evidence type="ECO:0000256" key="4">
    <source>
        <dbReference type="ARBA" id="ARBA00022723"/>
    </source>
</evidence>
<dbReference type="InterPro" id="IPR022907">
    <property type="entry name" value="VapC_family"/>
</dbReference>
<dbReference type="PANTHER" id="PTHR33653:SF1">
    <property type="entry name" value="RIBONUCLEASE VAPC2"/>
    <property type="match status" value="1"/>
</dbReference>
<reference evidence="11 13" key="2">
    <citation type="journal article" date="2017" name="Int. J. Syst. Evol. Microbiol.">
        <title>Mycobacterium talmoniae sp. nov., a slowly growing mycobacterium isolated from human respiratory samples.</title>
        <authorList>
            <person name="Davidson R.M."/>
            <person name="DeGroote M.A."/>
            <person name="Marola J.L."/>
            <person name="Buss S."/>
            <person name="Jones V."/>
            <person name="McNeil M.R."/>
            <person name="Freifeld A.G."/>
            <person name="Elaine Epperson L."/>
            <person name="Hasan N.A."/>
            <person name="Jackson M."/>
            <person name="Iwen P.C."/>
            <person name="Salfinger M."/>
            <person name="Strong M."/>
        </authorList>
    </citation>
    <scope>NUCLEOTIDE SEQUENCE [LARGE SCALE GENOMIC DNA]</scope>
    <source>
        <strain evidence="11 13">ATCC BAA-2683</strain>
    </source>
</reference>
<dbReference type="EMBL" id="MLQM01000003">
    <property type="protein sequence ID" value="OHV06612.1"/>
    <property type="molecule type" value="Genomic_DNA"/>
</dbReference>
<reference evidence="10 12" key="1">
    <citation type="submission" date="2016-10" db="EMBL/GenBank/DDBJ databases">
        <title>Genome sequence of Mycobacterium talmonii.</title>
        <authorList>
            <person name="Greninger A.L."/>
            <person name="Elliott B."/>
            <person name="Vasireddy S."/>
            <person name="Vasireddy R."/>
        </authorList>
    </citation>
    <scope>NUCLEOTIDE SEQUENCE [LARGE SCALE GENOMIC DNA]</scope>
    <source>
        <strain evidence="10">MO-5499</strain>
        <strain evidence="12">NE-TNMC-100812</strain>
    </source>
</reference>
<evidence type="ECO:0000256" key="1">
    <source>
        <dbReference type="ARBA" id="ARBA00001946"/>
    </source>
</evidence>
<keyword evidence="2 8" id="KW-1277">Toxin-antitoxin system</keyword>
<sequence length="138" mass="15077">MIVLDTNVVSELMRNAAEPAVVRWVDAFDPEDVFLTAVTAAELVYGVARLPMGRRQERLSGQVNALLAEDFADQVLPFDELAAAHYADIVVSRERSGRPISMGDAQTAAICRQWSAGVATRNVADFTDTGIDVINPWE</sequence>
<keyword evidence="4 8" id="KW-0479">Metal-binding</keyword>
<dbReference type="PANTHER" id="PTHR33653">
    <property type="entry name" value="RIBONUCLEASE VAPC2"/>
    <property type="match status" value="1"/>
</dbReference>
<dbReference type="EMBL" id="PPEA01000041">
    <property type="protein sequence ID" value="PQM49531.1"/>
    <property type="molecule type" value="Genomic_DNA"/>
</dbReference>
<gene>
    <name evidence="11" type="primary">fitB_1</name>
    <name evidence="8" type="synonym">vapC</name>
    <name evidence="10" type="ORF">BKN37_01145</name>
    <name evidence="11" type="ORF">C1Y40_00247</name>
</gene>
<dbReference type="Proteomes" id="UP000179734">
    <property type="component" value="Unassembled WGS sequence"/>
</dbReference>
<comment type="similarity">
    <text evidence="7 8">Belongs to the PINc/VapC protein family.</text>
</comment>
<evidence type="ECO:0000313" key="11">
    <source>
        <dbReference type="EMBL" id="PQM49531.1"/>
    </source>
</evidence>
<dbReference type="InterPro" id="IPR050556">
    <property type="entry name" value="Type_II_TA_system_RNase"/>
</dbReference>
<evidence type="ECO:0000313" key="10">
    <source>
        <dbReference type="EMBL" id="OHV06612.1"/>
    </source>
</evidence>
<comment type="cofactor">
    <cofactor evidence="1 8">
        <name>Mg(2+)</name>
        <dbReference type="ChEBI" id="CHEBI:18420"/>
    </cofactor>
</comment>
<organism evidence="10 12">
    <name type="scientific">Mycobacterium talmoniae</name>
    <dbReference type="NCBI Taxonomy" id="1858794"/>
    <lineage>
        <taxon>Bacteria</taxon>
        <taxon>Bacillati</taxon>
        <taxon>Actinomycetota</taxon>
        <taxon>Actinomycetes</taxon>
        <taxon>Mycobacteriales</taxon>
        <taxon>Mycobacteriaceae</taxon>
        <taxon>Mycobacterium</taxon>
    </lineage>
</organism>
<evidence type="ECO:0000256" key="2">
    <source>
        <dbReference type="ARBA" id="ARBA00022649"/>
    </source>
</evidence>
<feature type="binding site" evidence="8">
    <location>
        <position position="104"/>
    </location>
    <ligand>
        <name>Mg(2+)</name>
        <dbReference type="ChEBI" id="CHEBI:18420"/>
    </ligand>
</feature>
<evidence type="ECO:0000256" key="5">
    <source>
        <dbReference type="ARBA" id="ARBA00022801"/>
    </source>
</evidence>
<evidence type="ECO:0000256" key="8">
    <source>
        <dbReference type="HAMAP-Rule" id="MF_00265"/>
    </source>
</evidence>
<comment type="function">
    <text evidence="8">Toxic component of a toxin-antitoxin (TA) system. An RNase.</text>
</comment>
<reference evidence="11" key="3">
    <citation type="submission" date="2018-01" db="EMBL/GenBank/DDBJ databases">
        <authorList>
            <person name="Gaut B.S."/>
            <person name="Morton B.R."/>
            <person name="Clegg M.T."/>
            <person name="Duvall M.R."/>
        </authorList>
    </citation>
    <scope>NUCLEOTIDE SEQUENCE</scope>
    <source>
        <strain evidence="11">ATCC BAA-2683</strain>
    </source>
</reference>
<evidence type="ECO:0000256" key="7">
    <source>
        <dbReference type="ARBA" id="ARBA00038093"/>
    </source>
</evidence>
<evidence type="ECO:0000313" key="12">
    <source>
        <dbReference type="Proteomes" id="UP000179734"/>
    </source>
</evidence>